<accession>A0ABW3Q738</accession>
<proteinExistence type="predicted"/>
<keyword evidence="2" id="KW-1185">Reference proteome</keyword>
<evidence type="ECO:0000313" key="2">
    <source>
        <dbReference type="Proteomes" id="UP001597116"/>
    </source>
</evidence>
<protein>
    <submittedName>
        <fullName evidence="1">Uncharacterized protein</fullName>
    </submittedName>
</protein>
<evidence type="ECO:0000313" key="1">
    <source>
        <dbReference type="EMBL" id="MFD1143042.1"/>
    </source>
</evidence>
<sequence length="656" mass="73699">MAITVLQSPDPIALTKGGRLQYIFSGNGRLVNTGVLAVNFIFLAGAVVPGQTFTLSWKGKTLKMVARANPVHPYEFPAGDGSNAYIASILPYFRDYFPIESDFVVEAMLAEGLFHGLTFTARKPGPEYNFAAVGGAPAFYAIANGTPGVAPTYRNRYSVYVEVHCQRDADPDYAMIYSGALELNEQGRAEFDLSTTLHSHLSPDLPHWRTAVAKPAENSAASYYIRYAEAWGEPLEPARITKLEPLRVYWGGMPYEQQGRLQLDKLVMPSDDDAAQDKLLRNGPALRYVRPDECQYLTYLNLREDRLQVGLSIAVTLDNGQKASYNNRVPALDIAQNEKVIFPAGLPQLKLPIAQGRQVREYTLRIVHEGGFLSQPYRFVVNQQYQPHVRYFAFISSLGAPDTMSTFGKGSSELALFREEAERVLPQHYELSDGQFVEYNTGYQQQFEVATGWRSQSELRQLNDFYRADRRWLLLADRELPIGVTAKSIKQAKDGDTAFAHKFDYVFLFKDEFYFDTEEGDPLPPLNFRPAGSVTITPVTTTSNYDRTVPDVVRNIKPDDITNWNEAASRPDPSAAGYLTQQSAAPLFSPLKHTHTWNEIQGKPDLEGMFVPQDIEVIMPNHPVGSELELELEMNNRRFSIGDVLLGRNVIFSRFQ</sequence>
<dbReference type="RefSeq" id="WP_265990882.1">
    <property type="nucleotide sequence ID" value="NZ_CP110973.1"/>
</dbReference>
<dbReference type="EMBL" id="JBHTLP010000011">
    <property type="protein sequence ID" value="MFD1143042.1"/>
    <property type="molecule type" value="Genomic_DNA"/>
</dbReference>
<organism evidence="1 2">
    <name type="scientific">Larkinella insperata</name>
    <dbReference type="NCBI Taxonomy" id="332158"/>
    <lineage>
        <taxon>Bacteria</taxon>
        <taxon>Pseudomonadati</taxon>
        <taxon>Bacteroidota</taxon>
        <taxon>Cytophagia</taxon>
        <taxon>Cytophagales</taxon>
        <taxon>Spirosomataceae</taxon>
        <taxon>Larkinella</taxon>
    </lineage>
</organism>
<dbReference type="Proteomes" id="UP001597116">
    <property type="component" value="Unassembled WGS sequence"/>
</dbReference>
<name>A0ABW3Q738_9BACT</name>
<comment type="caution">
    <text evidence="1">The sequence shown here is derived from an EMBL/GenBank/DDBJ whole genome shotgun (WGS) entry which is preliminary data.</text>
</comment>
<reference evidence="2" key="1">
    <citation type="journal article" date="2019" name="Int. J. Syst. Evol. Microbiol.">
        <title>The Global Catalogue of Microorganisms (GCM) 10K type strain sequencing project: providing services to taxonomists for standard genome sequencing and annotation.</title>
        <authorList>
            <consortium name="The Broad Institute Genomics Platform"/>
            <consortium name="The Broad Institute Genome Sequencing Center for Infectious Disease"/>
            <person name="Wu L."/>
            <person name="Ma J."/>
        </authorList>
    </citation>
    <scope>NUCLEOTIDE SEQUENCE [LARGE SCALE GENOMIC DNA]</scope>
    <source>
        <strain evidence="2">CCUG 55608</strain>
    </source>
</reference>
<gene>
    <name evidence="1" type="ORF">ACFQ4C_18085</name>
</gene>